<evidence type="ECO:0000256" key="7">
    <source>
        <dbReference type="ARBA" id="ARBA00022989"/>
    </source>
</evidence>
<dbReference type="GO" id="GO:0046677">
    <property type="term" value="P:response to antibiotic"/>
    <property type="evidence" value="ECO:0007669"/>
    <property type="project" value="UniProtKB-KW"/>
</dbReference>
<dbReference type="GO" id="GO:0042910">
    <property type="term" value="F:xenobiotic transmembrane transporter activity"/>
    <property type="evidence" value="ECO:0007669"/>
    <property type="project" value="InterPro"/>
</dbReference>
<feature type="transmembrane region" description="Helical" evidence="10">
    <location>
        <begin position="207"/>
        <end position="230"/>
    </location>
</feature>
<comment type="subcellular location">
    <subcellularLocation>
        <location evidence="1">Cell membrane</location>
        <topology evidence="1">Multi-pass membrane protein</topology>
    </subcellularLocation>
</comment>
<evidence type="ECO:0000256" key="10">
    <source>
        <dbReference type="SAM" id="Phobius"/>
    </source>
</evidence>
<dbReference type="InterPro" id="IPR048279">
    <property type="entry name" value="MdtK-like"/>
</dbReference>
<evidence type="ECO:0000256" key="2">
    <source>
        <dbReference type="ARBA" id="ARBA00008417"/>
    </source>
</evidence>
<feature type="transmembrane region" description="Helical" evidence="10">
    <location>
        <begin position="57"/>
        <end position="78"/>
    </location>
</feature>
<evidence type="ECO:0000256" key="8">
    <source>
        <dbReference type="ARBA" id="ARBA00023136"/>
    </source>
</evidence>
<dbReference type="Proteomes" id="UP000004756">
    <property type="component" value="Unassembled WGS sequence"/>
</dbReference>
<dbReference type="PANTHER" id="PTHR43823">
    <property type="entry name" value="SPORULATION PROTEIN YKVU"/>
    <property type="match status" value="1"/>
</dbReference>
<keyword evidence="12" id="KW-1185">Reference proteome</keyword>
<comment type="caution">
    <text evidence="11">The sequence shown here is derived from an EMBL/GenBank/DDBJ whole genome shotgun (WGS) entry which is preliminary data.</text>
</comment>
<comment type="similarity">
    <text evidence="2">Belongs to the multi antimicrobial extrusion (MATE) (TC 2.A.66.1) family. MepA subfamily.</text>
</comment>
<dbReference type="AlphaFoldDB" id="C0CYG5"/>
<evidence type="ECO:0000256" key="6">
    <source>
        <dbReference type="ARBA" id="ARBA00022692"/>
    </source>
</evidence>
<sequence>MKYGCSSFVKAIHGRDTAFFFFNSGLSNRPFKETVGGIKHMNEQANRYLSEEPVGSLMLKFSIPCIMSLLVSALYNIVDQIFIGRGVGYLGNGATNVVFPVTIVALAIALLVGDGCAAFLSICQGMRDGERAHRSVGNAVTVIVAAGLILTVLLAVFQDKLLWAFGATKNNIGYAREYFRYIVMGIPFFMFANAMNSVIRADGSPAFAMLSTLIGCAINVVLDPIAIFVLHWGMAGAALATVAGQLVSALLAAGYLFRTKSFRLKRSSFRPDGELLRRTMPLGISSLLTQVSIVVIMVVMNNVLVIYGARSRYGADIPLTVVGIVMKVFQIVVSIVVGIAAGSQPIVGYNYGAGRHDRVRRIFTVMMTAEACVGLIAMICFECFPLTIIRIFGSENGLYNEFAVISFRLFLCTIALCCVQKACSIFLQSLGKPMLSMSLSLLRDFILSVPLALILPRYLGVTGTLYSGPIADVVSFAVAVFCVRRVFRELKKEETGDGRTAVSEDRVRCIS</sequence>
<feature type="transmembrane region" description="Helical" evidence="10">
    <location>
        <begin position="135"/>
        <end position="158"/>
    </location>
</feature>
<reference evidence="11 12" key="1">
    <citation type="submission" date="2009-01" db="EMBL/GenBank/DDBJ databases">
        <authorList>
            <person name="Fulton L."/>
            <person name="Clifton S."/>
            <person name="Fulton B."/>
            <person name="Xu J."/>
            <person name="Minx P."/>
            <person name="Pepin K.H."/>
            <person name="Johnson M."/>
            <person name="Bhonagiri V."/>
            <person name="Nash W.E."/>
            <person name="Mardis E.R."/>
            <person name="Wilson R.K."/>
        </authorList>
    </citation>
    <scope>NUCLEOTIDE SEQUENCE [LARGE SCALE GENOMIC DNA]</scope>
    <source>
        <strain evidence="11 12">DSM 15981</strain>
    </source>
</reference>
<feature type="transmembrane region" description="Helical" evidence="10">
    <location>
        <begin position="98"/>
        <end position="123"/>
    </location>
</feature>
<keyword evidence="5" id="KW-1003">Cell membrane</keyword>
<feature type="transmembrane region" description="Helical" evidence="10">
    <location>
        <begin position="321"/>
        <end position="341"/>
    </location>
</feature>
<dbReference type="Pfam" id="PF01554">
    <property type="entry name" value="MatE"/>
    <property type="match status" value="2"/>
</dbReference>
<dbReference type="PANTHER" id="PTHR43823:SF3">
    <property type="entry name" value="MULTIDRUG EXPORT PROTEIN MEPA"/>
    <property type="match status" value="1"/>
</dbReference>
<dbReference type="NCBIfam" id="TIGR00797">
    <property type="entry name" value="matE"/>
    <property type="match status" value="1"/>
</dbReference>
<dbReference type="PIRSF" id="PIRSF006603">
    <property type="entry name" value="DinF"/>
    <property type="match status" value="1"/>
</dbReference>
<keyword evidence="6 10" id="KW-0812">Transmembrane</keyword>
<evidence type="ECO:0000256" key="9">
    <source>
        <dbReference type="ARBA" id="ARBA00023251"/>
    </source>
</evidence>
<evidence type="ECO:0000256" key="3">
    <source>
        <dbReference type="ARBA" id="ARBA00022106"/>
    </source>
</evidence>
<dbReference type="InterPro" id="IPR045070">
    <property type="entry name" value="MATE_MepA-like"/>
</dbReference>
<keyword evidence="4" id="KW-0813">Transport</keyword>
<dbReference type="GO" id="GO:0015297">
    <property type="term" value="F:antiporter activity"/>
    <property type="evidence" value="ECO:0007669"/>
    <property type="project" value="InterPro"/>
</dbReference>
<keyword evidence="9" id="KW-0046">Antibiotic resistance</keyword>
<feature type="transmembrane region" description="Helical" evidence="10">
    <location>
        <begin position="398"/>
        <end position="419"/>
    </location>
</feature>
<name>C0CYG5_9FIRM</name>
<dbReference type="GO" id="GO:0005886">
    <property type="term" value="C:plasma membrane"/>
    <property type="evidence" value="ECO:0007669"/>
    <property type="project" value="UniProtKB-SubCell"/>
</dbReference>
<dbReference type="HOGENOM" id="CLU_012893_0_0_9"/>
<protein>
    <recommendedName>
        <fullName evidence="3">Multidrug export protein MepA</fullName>
    </recommendedName>
</protein>
<evidence type="ECO:0000313" key="12">
    <source>
        <dbReference type="Proteomes" id="UP000004756"/>
    </source>
</evidence>
<feature type="transmembrane region" description="Helical" evidence="10">
    <location>
        <begin position="287"/>
        <end position="309"/>
    </location>
</feature>
<organism evidence="11 12">
    <name type="scientific">[Clostridium] asparagiforme DSM 15981</name>
    <dbReference type="NCBI Taxonomy" id="518636"/>
    <lineage>
        <taxon>Bacteria</taxon>
        <taxon>Bacillati</taxon>
        <taxon>Bacillota</taxon>
        <taxon>Clostridia</taxon>
        <taxon>Lachnospirales</taxon>
        <taxon>Lachnospiraceae</taxon>
        <taxon>Enterocloster</taxon>
    </lineage>
</organism>
<evidence type="ECO:0000313" key="11">
    <source>
        <dbReference type="EMBL" id="EEG55899.1"/>
    </source>
</evidence>
<feature type="transmembrane region" description="Helical" evidence="10">
    <location>
        <begin position="362"/>
        <end position="392"/>
    </location>
</feature>
<keyword evidence="8 10" id="KW-0472">Membrane</keyword>
<evidence type="ECO:0000256" key="5">
    <source>
        <dbReference type="ARBA" id="ARBA00022475"/>
    </source>
</evidence>
<dbReference type="InterPro" id="IPR002528">
    <property type="entry name" value="MATE_fam"/>
</dbReference>
<feature type="transmembrane region" description="Helical" evidence="10">
    <location>
        <begin position="236"/>
        <end position="257"/>
    </location>
</feature>
<feature type="transmembrane region" description="Helical" evidence="10">
    <location>
        <begin position="465"/>
        <end position="483"/>
    </location>
</feature>
<gene>
    <name evidence="11" type="ORF">CLOSTASPAR_02041</name>
</gene>
<dbReference type="CDD" id="cd13143">
    <property type="entry name" value="MATE_MepA_like"/>
    <property type="match status" value="1"/>
</dbReference>
<evidence type="ECO:0000256" key="4">
    <source>
        <dbReference type="ARBA" id="ARBA00022448"/>
    </source>
</evidence>
<reference evidence="11 12" key="2">
    <citation type="submission" date="2009-02" db="EMBL/GenBank/DDBJ databases">
        <title>Draft genome sequence of Clostridium asparagiforme (DSM 15981).</title>
        <authorList>
            <person name="Sudarsanam P."/>
            <person name="Ley R."/>
            <person name="Guruge J."/>
            <person name="Turnbaugh P.J."/>
            <person name="Mahowald M."/>
            <person name="Liep D."/>
            <person name="Gordon J."/>
        </authorList>
    </citation>
    <scope>NUCLEOTIDE SEQUENCE [LARGE SCALE GENOMIC DNA]</scope>
    <source>
        <strain evidence="11 12">DSM 15981</strain>
    </source>
</reference>
<dbReference type="EMBL" id="ACCJ01000111">
    <property type="protein sequence ID" value="EEG55899.1"/>
    <property type="molecule type" value="Genomic_DNA"/>
</dbReference>
<keyword evidence="7 10" id="KW-1133">Transmembrane helix</keyword>
<dbReference type="InterPro" id="IPR051327">
    <property type="entry name" value="MATE_MepA_subfamily"/>
</dbReference>
<evidence type="ECO:0000256" key="1">
    <source>
        <dbReference type="ARBA" id="ARBA00004651"/>
    </source>
</evidence>
<accession>C0CYG5</accession>
<feature type="transmembrane region" description="Helical" evidence="10">
    <location>
        <begin position="440"/>
        <end position="459"/>
    </location>
</feature>
<feature type="transmembrane region" description="Helical" evidence="10">
    <location>
        <begin position="178"/>
        <end position="195"/>
    </location>
</feature>
<proteinExistence type="inferred from homology"/>